<comment type="catalytic activity">
    <reaction evidence="1">
        <text>ATP + protein L-histidine = ADP + protein N-phospho-L-histidine.</text>
        <dbReference type="EC" id="2.7.13.3"/>
    </reaction>
</comment>
<evidence type="ECO:0000256" key="5">
    <source>
        <dbReference type="ARBA" id="ARBA00022741"/>
    </source>
</evidence>
<dbReference type="PROSITE" id="PS50109">
    <property type="entry name" value="HIS_KIN"/>
    <property type="match status" value="1"/>
</dbReference>
<evidence type="ECO:0000256" key="9">
    <source>
        <dbReference type="SAM" id="Phobius"/>
    </source>
</evidence>
<evidence type="ECO:0000313" key="12">
    <source>
        <dbReference type="Proteomes" id="UP001062165"/>
    </source>
</evidence>
<evidence type="ECO:0000256" key="3">
    <source>
        <dbReference type="ARBA" id="ARBA00022553"/>
    </source>
</evidence>
<dbReference type="Gene3D" id="3.30.565.10">
    <property type="entry name" value="Histidine kinase-like ATPase, C-terminal domain"/>
    <property type="match status" value="1"/>
</dbReference>
<dbReference type="GO" id="GO:0005524">
    <property type="term" value="F:ATP binding"/>
    <property type="evidence" value="ECO:0007669"/>
    <property type="project" value="UniProtKB-KW"/>
</dbReference>
<evidence type="ECO:0000256" key="2">
    <source>
        <dbReference type="ARBA" id="ARBA00012438"/>
    </source>
</evidence>
<accession>A0ABY6D017</accession>
<evidence type="ECO:0000259" key="10">
    <source>
        <dbReference type="PROSITE" id="PS50109"/>
    </source>
</evidence>
<keyword evidence="9" id="KW-0472">Membrane</keyword>
<proteinExistence type="predicted"/>
<feature type="transmembrane region" description="Helical" evidence="9">
    <location>
        <begin position="49"/>
        <end position="67"/>
    </location>
</feature>
<dbReference type="SUPFAM" id="SSF55874">
    <property type="entry name" value="ATPase domain of HSP90 chaperone/DNA topoisomerase II/histidine kinase"/>
    <property type="match status" value="1"/>
</dbReference>
<dbReference type="PANTHER" id="PTHR43065:SF46">
    <property type="entry name" value="C4-DICARBOXYLATE TRANSPORT SENSOR PROTEIN DCTB"/>
    <property type="match status" value="1"/>
</dbReference>
<dbReference type="InterPro" id="IPR036890">
    <property type="entry name" value="HATPase_C_sf"/>
</dbReference>
<evidence type="ECO:0000256" key="8">
    <source>
        <dbReference type="ARBA" id="ARBA00023012"/>
    </source>
</evidence>
<evidence type="ECO:0000256" key="7">
    <source>
        <dbReference type="ARBA" id="ARBA00022840"/>
    </source>
</evidence>
<name>A0ABY6D017_9BACT</name>
<dbReference type="Proteomes" id="UP001062165">
    <property type="component" value="Chromosome"/>
</dbReference>
<keyword evidence="9" id="KW-0812">Transmembrane</keyword>
<evidence type="ECO:0000256" key="6">
    <source>
        <dbReference type="ARBA" id="ARBA00022777"/>
    </source>
</evidence>
<evidence type="ECO:0000256" key="4">
    <source>
        <dbReference type="ARBA" id="ARBA00022679"/>
    </source>
</evidence>
<dbReference type="InterPro" id="IPR036097">
    <property type="entry name" value="HisK_dim/P_sf"/>
</dbReference>
<sequence length="435" mass="48739">MRREIVFIVAVAVLLINLNGFQAMARPLESQQDTTEEVERSRESSSNSIVLVLALLLLGVAGGAFYYTSAIRKKSIMAEMQIADIRNQLKSKEAQVSKIHQAYQKSVEQKKEMKVLFAKEYDKLVVKYKEQAKEKVELARQAAASRELKETSKTLEKTQALLIQSEKMSSLGQLTAGIAHEINNPVNFVANGVNTLKDNFKQLNVFIENYKRICELDSLEEIKKYYKIQREDDHHFSDLQTSTSESLDDVEYGTTRITEIVNGLRVFARHDEVEIKEADVNQIVENAVVILKPKYKKKAKVLKDLDTNIAPIKCLPGQLNQALVNLIGNACDAIDFKGTINIKTEEVDQDHVKITIRDNGKGMSEDTLKKIFDPFFTTKEVGKGTGLGLAITYGIIEKHNGTIAVESTEGKGTEFVITLPKKLRKVNKSMESAPA</sequence>
<protein>
    <recommendedName>
        <fullName evidence="2">histidine kinase</fullName>
        <ecNumber evidence="2">2.7.13.3</ecNumber>
    </recommendedName>
</protein>
<reference evidence="11" key="1">
    <citation type="submission" date="2022-10" db="EMBL/GenBank/DDBJ databases">
        <title>Comparative genomics and taxonomic characterization of three novel marine species of genus Reichenbachiella exhibiting antioxidant and polysaccharide degradation activities.</title>
        <authorList>
            <person name="Muhammad N."/>
            <person name="Lee Y.-J."/>
            <person name="Ko J."/>
            <person name="Kim S.-G."/>
        </authorList>
    </citation>
    <scope>NUCLEOTIDE SEQUENCE</scope>
    <source>
        <strain evidence="11">Wsw4-B4</strain>
    </source>
</reference>
<dbReference type="SUPFAM" id="SSF47384">
    <property type="entry name" value="Homodimeric domain of signal transducing histidine kinase"/>
    <property type="match status" value="1"/>
</dbReference>
<dbReference type="Pfam" id="PF02518">
    <property type="entry name" value="HATPase_c"/>
    <property type="match status" value="1"/>
</dbReference>
<keyword evidence="4" id="KW-0808">Transferase</keyword>
<dbReference type="SMART" id="SM00388">
    <property type="entry name" value="HisKA"/>
    <property type="match status" value="1"/>
</dbReference>
<keyword evidence="8" id="KW-0902">Two-component regulatory system</keyword>
<dbReference type="InterPro" id="IPR004358">
    <property type="entry name" value="Sig_transdc_His_kin-like_C"/>
</dbReference>
<dbReference type="InterPro" id="IPR003661">
    <property type="entry name" value="HisK_dim/P_dom"/>
</dbReference>
<evidence type="ECO:0000313" key="11">
    <source>
        <dbReference type="EMBL" id="UXX79510.1"/>
    </source>
</evidence>
<feature type="domain" description="Histidine kinase" evidence="10">
    <location>
        <begin position="177"/>
        <end position="423"/>
    </location>
</feature>
<dbReference type="EMBL" id="CP106735">
    <property type="protein sequence ID" value="UXX79510.1"/>
    <property type="molecule type" value="Genomic_DNA"/>
</dbReference>
<dbReference type="PANTHER" id="PTHR43065">
    <property type="entry name" value="SENSOR HISTIDINE KINASE"/>
    <property type="match status" value="1"/>
</dbReference>
<dbReference type="EC" id="2.7.13.3" evidence="2"/>
<keyword evidence="9" id="KW-1133">Transmembrane helix</keyword>
<dbReference type="PRINTS" id="PR00344">
    <property type="entry name" value="BCTRLSENSOR"/>
</dbReference>
<keyword evidence="3" id="KW-0597">Phosphoprotein</keyword>
<keyword evidence="7 11" id="KW-0067">ATP-binding</keyword>
<keyword evidence="12" id="KW-1185">Reference proteome</keyword>
<keyword evidence="6" id="KW-0418">Kinase</keyword>
<dbReference type="Gene3D" id="1.10.287.130">
    <property type="match status" value="1"/>
</dbReference>
<dbReference type="CDD" id="cd00082">
    <property type="entry name" value="HisKA"/>
    <property type="match status" value="1"/>
</dbReference>
<gene>
    <name evidence="11" type="ORF">N7E81_00090</name>
</gene>
<dbReference type="RefSeq" id="WP_263051242.1">
    <property type="nucleotide sequence ID" value="NZ_CP106735.1"/>
</dbReference>
<organism evidence="11 12">
    <name type="scientific">Reichenbachiella carrageenanivorans</name>
    <dbReference type="NCBI Taxonomy" id="2979869"/>
    <lineage>
        <taxon>Bacteria</taxon>
        <taxon>Pseudomonadati</taxon>
        <taxon>Bacteroidota</taxon>
        <taxon>Cytophagia</taxon>
        <taxon>Cytophagales</taxon>
        <taxon>Reichenbachiellaceae</taxon>
        <taxon>Reichenbachiella</taxon>
    </lineage>
</organism>
<keyword evidence="5" id="KW-0547">Nucleotide-binding</keyword>
<evidence type="ECO:0000256" key="1">
    <source>
        <dbReference type="ARBA" id="ARBA00000085"/>
    </source>
</evidence>
<dbReference type="InterPro" id="IPR005467">
    <property type="entry name" value="His_kinase_dom"/>
</dbReference>
<dbReference type="SMART" id="SM00387">
    <property type="entry name" value="HATPase_c"/>
    <property type="match status" value="1"/>
</dbReference>
<dbReference type="InterPro" id="IPR003594">
    <property type="entry name" value="HATPase_dom"/>
</dbReference>